<dbReference type="GO" id="GO:0005737">
    <property type="term" value="C:cytoplasm"/>
    <property type="evidence" value="ECO:0007669"/>
    <property type="project" value="TreeGrafter"/>
</dbReference>
<evidence type="ECO:0000313" key="3">
    <source>
        <dbReference type="EMBL" id="CAG8376172.1"/>
    </source>
</evidence>
<dbReference type="GO" id="GO:0005634">
    <property type="term" value="C:nucleus"/>
    <property type="evidence" value="ECO:0007669"/>
    <property type="project" value="TreeGrafter"/>
</dbReference>
<reference evidence="3" key="1">
    <citation type="submission" date="2021-07" db="EMBL/GenBank/DDBJ databases">
        <authorList>
            <person name="Branca A.L. A."/>
        </authorList>
    </citation>
    <scope>NUCLEOTIDE SEQUENCE</scope>
</reference>
<keyword evidence="1" id="KW-0378">Hydrolase</keyword>
<accession>A0A9W4J3U6</accession>
<dbReference type="InterPro" id="IPR050593">
    <property type="entry name" value="LovG"/>
</dbReference>
<proteinExistence type="predicted"/>
<gene>
    <name evidence="3" type="ORF">PSALAMII_LOCUS5499</name>
</gene>
<dbReference type="GO" id="GO:0019748">
    <property type="term" value="P:secondary metabolic process"/>
    <property type="evidence" value="ECO:0007669"/>
    <property type="project" value="TreeGrafter"/>
</dbReference>
<organism evidence="3 4">
    <name type="scientific">Penicillium salamii</name>
    <dbReference type="NCBI Taxonomy" id="1612424"/>
    <lineage>
        <taxon>Eukaryota</taxon>
        <taxon>Fungi</taxon>
        <taxon>Dikarya</taxon>
        <taxon>Ascomycota</taxon>
        <taxon>Pezizomycotina</taxon>
        <taxon>Eurotiomycetes</taxon>
        <taxon>Eurotiomycetidae</taxon>
        <taxon>Eurotiales</taxon>
        <taxon>Aspergillaceae</taxon>
        <taxon>Penicillium</taxon>
    </lineage>
</organism>
<dbReference type="Gene3D" id="3.40.50.1820">
    <property type="entry name" value="alpha/beta hydrolase"/>
    <property type="match status" value="1"/>
</dbReference>
<feature type="domain" description="Serine hydrolase" evidence="2">
    <location>
        <begin position="2"/>
        <end position="194"/>
    </location>
</feature>
<dbReference type="GO" id="GO:0017000">
    <property type="term" value="P:antibiotic biosynthetic process"/>
    <property type="evidence" value="ECO:0007669"/>
    <property type="project" value="UniProtKB-ARBA"/>
</dbReference>
<dbReference type="EMBL" id="CAJVPA010000184">
    <property type="protein sequence ID" value="CAG8376172.1"/>
    <property type="molecule type" value="Genomic_DNA"/>
</dbReference>
<dbReference type="Proteomes" id="UP001152646">
    <property type="component" value="Unassembled WGS sequence"/>
</dbReference>
<dbReference type="OrthoDB" id="2094269at2759"/>
<protein>
    <recommendedName>
        <fullName evidence="2">Serine hydrolase domain-containing protein</fullName>
    </recommendedName>
</protein>
<sequence length="213" mass="23304">MHFLCLHGAGTNGDILELQTGGLYQKLSEDGHRFTYVNGSQPAKVEDELEGLVDGPFFNHYSRGESPGATVMEAFQHTRAIIEAQKATGDPFEGVLGFSQGAGLAASMIVHHSRTRPAEPPLFRVAVFICGAAPWEPSGLERLVRKDDYPLKIPTANIVGKLDHVLPESMKLLEICEPSQASFHDHGMKHMVAFDPKNTEEMTRVINEAIAKA</sequence>
<evidence type="ECO:0000256" key="1">
    <source>
        <dbReference type="ARBA" id="ARBA00022801"/>
    </source>
</evidence>
<name>A0A9W4J3U6_9EURO</name>
<dbReference type="GO" id="GO:0072330">
    <property type="term" value="P:monocarboxylic acid biosynthetic process"/>
    <property type="evidence" value="ECO:0007669"/>
    <property type="project" value="UniProtKB-ARBA"/>
</dbReference>
<dbReference type="PANTHER" id="PTHR48070">
    <property type="entry name" value="ESTERASE OVCA2"/>
    <property type="match status" value="1"/>
</dbReference>
<dbReference type="InterPro" id="IPR005645">
    <property type="entry name" value="FSH-like_dom"/>
</dbReference>
<evidence type="ECO:0000259" key="2">
    <source>
        <dbReference type="Pfam" id="PF03959"/>
    </source>
</evidence>
<dbReference type="SUPFAM" id="SSF53474">
    <property type="entry name" value="alpha/beta-Hydrolases"/>
    <property type="match status" value="1"/>
</dbReference>
<dbReference type="PANTHER" id="PTHR48070:SF7">
    <property type="entry name" value="SERINE HYDROLASE FSH DOMAIN-CONTAINING PROTEIN-RELATED"/>
    <property type="match status" value="1"/>
</dbReference>
<dbReference type="InterPro" id="IPR029058">
    <property type="entry name" value="AB_hydrolase_fold"/>
</dbReference>
<dbReference type="Pfam" id="PF03959">
    <property type="entry name" value="FSH1"/>
    <property type="match status" value="1"/>
</dbReference>
<evidence type="ECO:0000313" key="4">
    <source>
        <dbReference type="Proteomes" id="UP001152646"/>
    </source>
</evidence>
<dbReference type="AlphaFoldDB" id="A0A9W4J3U6"/>
<dbReference type="GO" id="GO:0016787">
    <property type="term" value="F:hydrolase activity"/>
    <property type="evidence" value="ECO:0007669"/>
    <property type="project" value="UniProtKB-KW"/>
</dbReference>
<comment type="caution">
    <text evidence="3">The sequence shown here is derived from an EMBL/GenBank/DDBJ whole genome shotgun (WGS) entry which is preliminary data.</text>
</comment>